<dbReference type="SUPFAM" id="SSF52402">
    <property type="entry name" value="Adenine nucleotide alpha hydrolases-like"/>
    <property type="match status" value="1"/>
</dbReference>
<feature type="binding site" evidence="9">
    <location>
        <position position="176"/>
    </location>
    <ligand>
        <name>L-citrulline</name>
        <dbReference type="ChEBI" id="CHEBI:57743"/>
    </ligand>
</feature>
<dbReference type="GO" id="GO:0000050">
    <property type="term" value="P:urea cycle"/>
    <property type="evidence" value="ECO:0007669"/>
    <property type="project" value="TreeGrafter"/>
</dbReference>
<comment type="catalytic activity">
    <reaction evidence="9">
        <text>L-citrulline + L-aspartate + ATP = 2-(N(omega)-L-arginino)succinate + AMP + diphosphate + H(+)</text>
        <dbReference type="Rhea" id="RHEA:10932"/>
        <dbReference type="ChEBI" id="CHEBI:15378"/>
        <dbReference type="ChEBI" id="CHEBI:29991"/>
        <dbReference type="ChEBI" id="CHEBI:30616"/>
        <dbReference type="ChEBI" id="CHEBI:33019"/>
        <dbReference type="ChEBI" id="CHEBI:57472"/>
        <dbReference type="ChEBI" id="CHEBI:57743"/>
        <dbReference type="ChEBI" id="CHEBI:456215"/>
        <dbReference type="EC" id="6.3.4.5"/>
    </reaction>
</comment>
<dbReference type="HAMAP" id="MF_00005">
    <property type="entry name" value="Arg_succ_synth_type1"/>
    <property type="match status" value="1"/>
</dbReference>
<dbReference type="GO" id="GO:0000053">
    <property type="term" value="P:argininosuccinate metabolic process"/>
    <property type="evidence" value="ECO:0007669"/>
    <property type="project" value="TreeGrafter"/>
</dbReference>
<dbReference type="FunFam" id="3.90.1260.10:FF:000007">
    <property type="entry name" value="Argininosuccinate synthase"/>
    <property type="match status" value="1"/>
</dbReference>
<accession>A0A0U3E0A4</accession>
<dbReference type="KEGG" id="iis:EYM_00110"/>
<sequence>MVEDISKIVLAYSGGLDTSVAIAWLKEKFGAEVVTVTVDVGQKEDFKEIEKRAYKAGASKHYLIDAKREFANDFISKAILANALYEGKYPLGTALARPLIGEKVVEIARKEGADAVAHGSTSKGNDQIRFEAVFKALAPDIKIIAPIRIWGMNRKEEVEFAKRKGIPISESSSKYSIDENLWSRSIEGGELEDPWNEPPPEAFEWVTPPEMAPSEPLELVIEFDKGLPVAVNGERMELLDLIGFLNSLVGKYGYGIIDHMENRVVGLKSREVYEAPAALSIINAKKDLEKLVLSKREYRMKKQLEDLWAEMVYEGLWYDPLRIELDEIFRKMNENVSGEVKAKIVKGSFRVVGRRSPYAIYDRALSSYESEWFPSDEMARGFIDVWLMDSIVSFQRKFGVKK</sequence>
<dbReference type="GO" id="GO:0005737">
    <property type="term" value="C:cytoplasm"/>
    <property type="evidence" value="ECO:0007669"/>
    <property type="project" value="UniProtKB-SubCell"/>
</dbReference>
<keyword evidence="13" id="KW-1185">Reference proteome</keyword>
<dbReference type="PANTHER" id="PTHR11587:SF2">
    <property type="entry name" value="ARGININOSUCCINATE SYNTHASE"/>
    <property type="match status" value="1"/>
</dbReference>
<feature type="binding site" evidence="9">
    <location>
        <position position="129"/>
    </location>
    <ligand>
        <name>L-citrulline</name>
        <dbReference type="ChEBI" id="CHEBI:57743"/>
    </ligand>
</feature>
<feature type="binding site" evidence="9">
    <location>
        <position position="121"/>
    </location>
    <ligand>
        <name>L-aspartate</name>
        <dbReference type="ChEBI" id="CHEBI:29991"/>
    </ligand>
</feature>
<feature type="binding site" evidence="9">
    <location>
        <position position="273"/>
    </location>
    <ligand>
        <name>L-citrulline</name>
        <dbReference type="ChEBI" id="CHEBI:57743"/>
    </ligand>
</feature>
<dbReference type="PATRIC" id="fig|940295.4.peg.23"/>
<dbReference type="RefSeq" id="WP_075049113.1">
    <property type="nucleotide sequence ID" value="NZ_CP006867.1"/>
</dbReference>
<dbReference type="InterPro" id="IPR018223">
    <property type="entry name" value="Arginosuc_synth_CS"/>
</dbReference>
<evidence type="ECO:0000256" key="1">
    <source>
        <dbReference type="ARBA" id="ARBA00004967"/>
    </source>
</evidence>
<name>A0A0U3E0A4_9CREN</name>
<dbReference type="CDD" id="cd01999">
    <property type="entry name" value="ASS"/>
    <property type="match status" value="1"/>
</dbReference>
<keyword evidence="7 9" id="KW-0547">Nucleotide-binding</keyword>
<gene>
    <name evidence="9" type="primary">argG</name>
    <name evidence="12" type="ORF">EYM_00110</name>
</gene>
<evidence type="ECO:0000256" key="2">
    <source>
        <dbReference type="ARBA" id="ARBA00011881"/>
    </source>
</evidence>
<proteinExistence type="inferred from homology"/>
<organism evidence="12 13">
    <name type="scientific">Ignicoccus islandicus DSM 13165</name>
    <dbReference type="NCBI Taxonomy" id="940295"/>
    <lineage>
        <taxon>Archaea</taxon>
        <taxon>Thermoproteota</taxon>
        <taxon>Thermoprotei</taxon>
        <taxon>Desulfurococcales</taxon>
        <taxon>Desulfurococcaceae</taxon>
        <taxon>Ignicoccus</taxon>
    </lineage>
</organism>
<dbReference type="PANTHER" id="PTHR11587">
    <property type="entry name" value="ARGININOSUCCINATE SYNTHASE"/>
    <property type="match status" value="1"/>
</dbReference>
<dbReference type="PROSITE" id="PS00565">
    <property type="entry name" value="ARGININOSUCCIN_SYN_2"/>
    <property type="match status" value="1"/>
</dbReference>
<dbReference type="STRING" id="940295.EYM_00110"/>
<comment type="similarity">
    <text evidence="9">Belongs to the argininosuccinate synthase family. Type 1 subfamily.</text>
</comment>
<protein>
    <recommendedName>
        <fullName evidence="3 9">Argininosuccinate synthase</fullName>
        <ecNumber evidence="3 9">6.3.4.5</ecNumber>
    </recommendedName>
    <alternativeName>
        <fullName evidence="9">Citrulline--aspartate ligase</fullName>
    </alternativeName>
</protein>
<comment type="caution">
    <text evidence="9">Lacks conserved residue(s) required for the propagation of feature annotation.</text>
</comment>
<keyword evidence="4 9" id="KW-0055">Arginine biosynthesis</keyword>
<dbReference type="InterPro" id="IPR024074">
    <property type="entry name" value="AS_cat/multimer_dom_body"/>
</dbReference>
<feature type="binding site" evidence="9">
    <location>
        <position position="125"/>
    </location>
    <ligand>
        <name>L-citrulline</name>
        <dbReference type="ChEBI" id="CHEBI:57743"/>
    </ligand>
</feature>
<evidence type="ECO:0000259" key="10">
    <source>
        <dbReference type="Pfam" id="PF00764"/>
    </source>
</evidence>
<evidence type="ECO:0000313" key="13">
    <source>
        <dbReference type="Proteomes" id="UP000060778"/>
    </source>
</evidence>
<feature type="binding site" evidence="9">
    <location>
        <position position="185"/>
    </location>
    <ligand>
        <name>L-citrulline</name>
        <dbReference type="ChEBI" id="CHEBI:57743"/>
    </ligand>
</feature>
<keyword evidence="6 9" id="KW-0028">Amino-acid biosynthesis</keyword>
<dbReference type="GeneID" id="30679441"/>
<dbReference type="Pfam" id="PF20979">
    <property type="entry name" value="Arginosuc_syn_C"/>
    <property type="match status" value="1"/>
</dbReference>
<dbReference type="EMBL" id="CP006867">
    <property type="protein sequence ID" value="ALU11339.1"/>
    <property type="molecule type" value="Genomic_DNA"/>
</dbReference>
<dbReference type="InterPro" id="IPR001518">
    <property type="entry name" value="Arginosuc_synth"/>
</dbReference>
<evidence type="ECO:0000256" key="3">
    <source>
        <dbReference type="ARBA" id="ARBA00012286"/>
    </source>
</evidence>
<comment type="subcellular location">
    <subcellularLocation>
        <location evidence="9">Cytoplasm</location>
    </subcellularLocation>
</comment>
<dbReference type="InterPro" id="IPR023434">
    <property type="entry name" value="Arginosuc_synth_type_1_subfam"/>
</dbReference>
<dbReference type="Proteomes" id="UP000060778">
    <property type="component" value="Chromosome"/>
</dbReference>
<dbReference type="Gene3D" id="3.90.1260.10">
    <property type="entry name" value="Argininosuccinate synthetase, chain A, domain 2"/>
    <property type="match status" value="1"/>
</dbReference>
<feature type="domain" description="Arginosuccinate synthase-like N-terminal" evidence="10">
    <location>
        <begin position="7"/>
        <end position="167"/>
    </location>
</feature>
<dbReference type="GO" id="GO:0005524">
    <property type="term" value="F:ATP binding"/>
    <property type="evidence" value="ECO:0007669"/>
    <property type="project" value="UniProtKB-UniRule"/>
</dbReference>
<feature type="binding site" evidence="9">
    <location>
        <position position="261"/>
    </location>
    <ligand>
        <name>L-citrulline</name>
        <dbReference type="ChEBI" id="CHEBI:57743"/>
    </ligand>
</feature>
<dbReference type="Pfam" id="PF00764">
    <property type="entry name" value="Arginosuc_synth"/>
    <property type="match status" value="1"/>
</dbReference>
<dbReference type="EC" id="6.3.4.5" evidence="3 9"/>
<evidence type="ECO:0000256" key="8">
    <source>
        <dbReference type="ARBA" id="ARBA00022840"/>
    </source>
</evidence>
<dbReference type="UniPathway" id="UPA00068">
    <property type="reaction ID" value="UER00113"/>
</dbReference>
<evidence type="ECO:0000256" key="7">
    <source>
        <dbReference type="ARBA" id="ARBA00022741"/>
    </source>
</evidence>
<feature type="binding site" evidence="9">
    <location>
        <begin position="11"/>
        <end position="19"/>
    </location>
    <ligand>
        <name>ATP</name>
        <dbReference type="ChEBI" id="CHEBI:30616"/>
    </ligand>
</feature>
<evidence type="ECO:0000256" key="5">
    <source>
        <dbReference type="ARBA" id="ARBA00022598"/>
    </source>
</evidence>
<dbReference type="InterPro" id="IPR014729">
    <property type="entry name" value="Rossmann-like_a/b/a_fold"/>
</dbReference>
<dbReference type="InterPro" id="IPR048268">
    <property type="entry name" value="Arginosuc_syn_C"/>
</dbReference>
<feature type="binding site" evidence="9">
    <location>
        <position position="119"/>
    </location>
    <ligand>
        <name>ATP</name>
        <dbReference type="ChEBI" id="CHEBI:30616"/>
    </ligand>
</feature>
<dbReference type="AlphaFoldDB" id="A0A0U3E0A4"/>
<feature type="domain" description="Arginosuccinate synthase C-terminal" evidence="11">
    <location>
        <begin position="175"/>
        <end position="389"/>
    </location>
</feature>
<dbReference type="FunFam" id="3.40.50.620:FF:000019">
    <property type="entry name" value="Argininosuccinate synthase"/>
    <property type="match status" value="1"/>
</dbReference>
<comment type="subunit">
    <text evidence="2 9">Homotetramer.</text>
</comment>
<evidence type="ECO:0000259" key="11">
    <source>
        <dbReference type="Pfam" id="PF20979"/>
    </source>
</evidence>
<dbReference type="NCBIfam" id="TIGR00032">
    <property type="entry name" value="argG"/>
    <property type="match status" value="1"/>
</dbReference>
<comment type="pathway">
    <text evidence="1 9">Amino-acid biosynthesis; L-arginine biosynthesis; L-arginine from L-ornithine and carbamoyl phosphate: step 2/3.</text>
</comment>
<evidence type="ECO:0000256" key="6">
    <source>
        <dbReference type="ARBA" id="ARBA00022605"/>
    </source>
</evidence>
<feature type="binding site" evidence="9">
    <location>
        <position position="126"/>
    </location>
    <ligand>
        <name>L-aspartate</name>
        <dbReference type="ChEBI" id="CHEBI:29991"/>
    </ligand>
</feature>
<dbReference type="InterPro" id="IPR048267">
    <property type="entry name" value="Arginosuc_syn_N"/>
</dbReference>
<evidence type="ECO:0000256" key="9">
    <source>
        <dbReference type="HAMAP-Rule" id="MF_00005"/>
    </source>
</evidence>
<dbReference type="GO" id="GO:0006526">
    <property type="term" value="P:L-arginine biosynthetic process"/>
    <property type="evidence" value="ECO:0007669"/>
    <property type="project" value="UniProtKB-UniRule"/>
</dbReference>
<dbReference type="Gene3D" id="3.40.50.620">
    <property type="entry name" value="HUPs"/>
    <property type="match status" value="1"/>
</dbReference>
<keyword evidence="5 9" id="KW-0436">Ligase</keyword>
<dbReference type="NCBIfam" id="NF001770">
    <property type="entry name" value="PRK00509.1"/>
    <property type="match status" value="1"/>
</dbReference>
<dbReference type="SUPFAM" id="SSF69864">
    <property type="entry name" value="Argininosuccinate synthetase, C-terminal domain"/>
    <property type="match status" value="1"/>
</dbReference>
<feature type="binding site" evidence="9">
    <location>
        <position position="125"/>
    </location>
    <ligand>
        <name>L-aspartate</name>
        <dbReference type="ChEBI" id="CHEBI:29991"/>
    </ligand>
</feature>
<evidence type="ECO:0000313" key="12">
    <source>
        <dbReference type="EMBL" id="ALU11339.1"/>
    </source>
</evidence>
<reference evidence="12 13" key="1">
    <citation type="submission" date="2013-11" db="EMBL/GenBank/DDBJ databases">
        <title>Comparative genomics of Ignicoccus.</title>
        <authorList>
            <person name="Podar M."/>
        </authorList>
    </citation>
    <scope>NUCLEOTIDE SEQUENCE [LARGE SCALE GENOMIC DNA]</scope>
    <source>
        <strain evidence="12 13">DSM 13165</strain>
    </source>
</reference>
<feature type="binding site" evidence="9">
    <location>
        <position position="89"/>
    </location>
    <ligand>
        <name>L-citrulline</name>
        <dbReference type="ChEBI" id="CHEBI:57743"/>
    </ligand>
</feature>
<keyword evidence="8 9" id="KW-0067">ATP-binding</keyword>
<dbReference type="PROSITE" id="PS00564">
    <property type="entry name" value="ARGININOSUCCIN_SYN_1"/>
    <property type="match status" value="1"/>
</dbReference>
<dbReference type="GO" id="GO:0004055">
    <property type="term" value="F:argininosuccinate synthase activity"/>
    <property type="evidence" value="ECO:0007669"/>
    <property type="project" value="UniProtKB-UniRule"/>
</dbReference>
<keyword evidence="9" id="KW-0963">Cytoplasm</keyword>
<evidence type="ECO:0000256" key="4">
    <source>
        <dbReference type="ARBA" id="ARBA00022571"/>
    </source>
</evidence>